<protein>
    <recommendedName>
        <fullName evidence="10">DoxX family protein</fullName>
    </recommendedName>
</protein>
<evidence type="ECO:0000256" key="3">
    <source>
        <dbReference type="ARBA" id="ARBA00022475"/>
    </source>
</evidence>
<dbReference type="Pfam" id="PF07681">
    <property type="entry name" value="DoxX"/>
    <property type="match status" value="1"/>
</dbReference>
<dbReference type="GO" id="GO:0005886">
    <property type="term" value="C:plasma membrane"/>
    <property type="evidence" value="ECO:0007669"/>
    <property type="project" value="UniProtKB-SubCell"/>
</dbReference>
<dbReference type="InterPro" id="IPR051907">
    <property type="entry name" value="DoxX-like_oxidoreductase"/>
</dbReference>
<evidence type="ECO:0000256" key="2">
    <source>
        <dbReference type="ARBA" id="ARBA00006679"/>
    </source>
</evidence>
<keyword evidence="5 7" id="KW-1133">Transmembrane helix</keyword>
<sequence>MIQKILKTDADITSLILRITLAVVMFPHGAQKVLGWYGGYGFSGTYAYLTGAGFPGFLVILLFIAEFLGPIGLLSGLLTRVAAAGIGVAMTVAILPHAEHGFFMNWAGSQKGEGFEFHLLMVAISLALVIKGGGKLSLDGAISKN</sequence>
<keyword evidence="3" id="KW-1003">Cell membrane</keyword>
<feature type="transmembrane region" description="Helical" evidence="7">
    <location>
        <begin position="12"/>
        <end position="30"/>
    </location>
</feature>
<comment type="subcellular location">
    <subcellularLocation>
        <location evidence="1">Cell membrane</location>
        <topology evidence="1">Multi-pass membrane protein</topology>
    </subcellularLocation>
</comment>
<gene>
    <name evidence="8" type="ORF">CH357_04105</name>
</gene>
<evidence type="ECO:0000313" key="9">
    <source>
        <dbReference type="Proteomes" id="UP000232196"/>
    </source>
</evidence>
<dbReference type="OrthoDB" id="346004at2"/>
<dbReference type="PANTHER" id="PTHR33452">
    <property type="entry name" value="OXIDOREDUCTASE CATD-RELATED"/>
    <property type="match status" value="1"/>
</dbReference>
<dbReference type="EMBL" id="NPDN01000002">
    <property type="protein sequence ID" value="PJZ26683.1"/>
    <property type="molecule type" value="Genomic_DNA"/>
</dbReference>
<dbReference type="InterPro" id="IPR032808">
    <property type="entry name" value="DoxX"/>
</dbReference>
<proteinExistence type="inferred from homology"/>
<comment type="caution">
    <text evidence="8">The sequence shown here is derived from an EMBL/GenBank/DDBJ whole genome shotgun (WGS) entry which is preliminary data.</text>
</comment>
<feature type="transmembrane region" description="Helical" evidence="7">
    <location>
        <begin position="115"/>
        <end position="134"/>
    </location>
</feature>
<keyword evidence="9" id="KW-1185">Reference proteome</keyword>
<evidence type="ECO:0000256" key="1">
    <source>
        <dbReference type="ARBA" id="ARBA00004651"/>
    </source>
</evidence>
<evidence type="ECO:0000313" key="8">
    <source>
        <dbReference type="EMBL" id="PJZ26683.1"/>
    </source>
</evidence>
<evidence type="ECO:0000256" key="4">
    <source>
        <dbReference type="ARBA" id="ARBA00022692"/>
    </source>
</evidence>
<name>A0A2M9XG82_9LEPT</name>
<dbReference type="AlphaFoldDB" id="A0A2M9XG82"/>
<evidence type="ECO:0000256" key="6">
    <source>
        <dbReference type="ARBA" id="ARBA00023136"/>
    </source>
</evidence>
<evidence type="ECO:0008006" key="10">
    <source>
        <dbReference type="Google" id="ProtNLM"/>
    </source>
</evidence>
<keyword evidence="6 7" id="KW-0472">Membrane</keyword>
<dbReference type="RefSeq" id="WP_100705500.1">
    <property type="nucleotide sequence ID" value="NZ_NPDL01000002.1"/>
</dbReference>
<dbReference type="Proteomes" id="UP000232196">
    <property type="component" value="Unassembled WGS sequence"/>
</dbReference>
<keyword evidence="4 7" id="KW-0812">Transmembrane</keyword>
<accession>A0A2M9XG82</accession>
<evidence type="ECO:0000256" key="5">
    <source>
        <dbReference type="ARBA" id="ARBA00022989"/>
    </source>
</evidence>
<dbReference type="PANTHER" id="PTHR33452:SF1">
    <property type="entry name" value="INNER MEMBRANE PROTEIN YPHA-RELATED"/>
    <property type="match status" value="1"/>
</dbReference>
<evidence type="ECO:0000256" key="7">
    <source>
        <dbReference type="SAM" id="Phobius"/>
    </source>
</evidence>
<reference evidence="8 9" key="1">
    <citation type="submission" date="2017-07" db="EMBL/GenBank/DDBJ databases">
        <title>Leptospira spp. isolated from tropical soils.</title>
        <authorList>
            <person name="Thibeaux R."/>
            <person name="Iraola G."/>
            <person name="Ferres I."/>
            <person name="Bierque E."/>
            <person name="Girault D."/>
            <person name="Soupe-Gilbert M.-E."/>
            <person name="Picardeau M."/>
            <person name="Goarant C."/>
        </authorList>
    </citation>
    <scope>NUCLEOTIDE SEQUENCE [LARGE SCALE GENOMIC DNA]</scope>
    <source>
        <strain evidence="8 9">MCA1-C-A1</strain>
    </source>
</reference>
<feature type="transmembrane region" description="Helical" evidence="7">
    <location>
        <begin position="77"/>
        <end position="95"/>
    </location>
</feature>
<organism evidence="8 9">
    <name type="scientific">Leptospira hartskeerlii</name>
    <dbReference type="NCBI Taxonomy" id="2023177"/>
    <lineage>
        <taxon>Bacteria</taxon>
        <taxon>Pseudomonadati</taxon>
        <taxon>Spirochaetota</taxon>
        <taxon>Spirochaetia</taxon>
        <taxon>Leptospirales</taxon>
        <taxon>Leptospiraceae</taxon>
        <taxon>Leptospira</taxon>
    </lineage>
</organism>
<feature type="transmembrane region" description="Helical" evidence="7">
    <location>
        <begin position="45"/>
        <end position="65"/>
    </location>
</feature>
<comment type="similarity">
    <text evidence="2">Belongs to the DoxX family.</text>
</comment>